<sequence length="119" mass="13160">MEQNAAKPFSEAKQPGKNLDDDPGSDAMLKTHLQPLVRVPEKDELHEIVSAPLFTKSVLHHAENLSHDLSKAPSYQYARLAGDSNHLQKTPSTTWQRLQVCLSAAAKDQAKGSRGLYTR</sequence>
<protein>
    <submittedName>
        <fullName evidence="2">Uncharacterized protein</fullName>
    </submittedName>
</protein>
<comment type="caution">
    <text evidence="2">The sequence shown here is derived from an EMBL/GenBank/DDBJ whole genome shotgun (WGS) entry which is preliminary data.</text>
</comment>
<organism evidence="2 3">
    <name type="scientific">Apiospora arundinis</name>
    <dbReference type="NCBI Taxonomy" id="335852"/>
    <lineage>
        <taxon>Eukaryota</taxon>
        <taxon>Fungi</taxon>
        <taxon>Dikarya</taxon>
        <taxon>Ascomycota</taxon>
        <taxon>Pezizomycotina</taxon>
        <taxon>Sordariomycetes</taxon>
        <taxon>Xylariomycetidae</taxon>
        <taxon>Amphisphaeriales</taxon>
        <taxon>Apiosporaceae</taxon>
        <taxon>Apiospora</taxon>
    </lineage>
</organism>
<evidence type="ECO:0000256" key="1">
    <source>
        <dbReference type="SAM" id="MobiDB-lite"/>
    </source>
</evidence>
<reference evidence="2 3" key="1">
    <citation type="journal article" date="2024" name="IMA Fungus">
        <title>Apiospora arundinis, a panoply of carbohydrate-active enzymes and secondary metabolites.</title>
        <authorList>
            <person name="Sorensen T."/>
            <person name="Petersen C."/>
            <person name="Muurmann A.T."/>
            <person name="Christiansen J.V."/>
            <person name="Brundto M.L."/>
            <person name="Overgaard C.K."/>
            <person name="Boysen A.T."/>
            <person name="Wollenberg R.D."/>
            <person name="Larsen T.O."/>
            <person name="Sorensen J.L."/>
            <person name="Nielsen K.L."/>
            <person name="Sondergaard T.E."/>
        </authorList>
    </citation>
    <scope>NUCLEOTIDE SEQUENCE [LARGE SCALE GENOMIC DNA]</scope>
    <source>
        <strain evidence="2 3">AAU 773</strain>
    </source>
</reference>
<evidence type="ECO:0000313" key="2">
    <source>
        <dbReference type="EMBL" id="KAK8859448.1"/>
    </source>
</evidence>
<gene>
    <name evidence="2" type="ORF">PGQ11_010182</name>
</gene>
<accession>A0ABR2I8Z4</accession>
<evidence type="ECO:0000313" key="3">
    <source>
        <dbReference type="Proteomes" id="UP001390339"/>
    </source>
</evidence>
<dbReference type="Proteomes" id="UP001390339">
    <property type="component" value="Unassembled WGS sequence"/>
</dbReference>
<keyword evidence="3" id="KW-1185">Reference proteome</keyword>
<proteinExistence type="predicted"/>
<name>A0ABR2I8Z4_9PEZI</name>
<dbReference type="EMBL" id="JAPCWZ010000006">
    <property type="protein sequence ID" value="KAK8859448.1"/>
    <property type="molecule type" value="Genomic_DNA"/>
</dbReference>
<feature type="region of interest" description="Disordered" evidence="1">
    <location>
        <begin position="1"/>
        <end position="28"/>
    </location>
</feature>